<organism evidence="1 2">
    <name type="scientific">Pedobacter alpinus</name>
    <dbReference type="NCBI Taxonomy" id="1590643"/>
    <lineage>
        <taxon>Bacteria</taxon>
        <taxon>Pseudomonadati</taxon>
        <taxon>Bacteroidota</taxon>
        <taxon>Sphingobacteriia</taxon>
        <taxon>Sphingobacteriales</taxon>
        <taxon>Sphingobacteriaceae</taxon>
        <taxon>Pedobacter</taxon>
    </lineage>
</organism>
<keyword evidence="2" id="KW-1185">Reference proteome</keyword>
<dbReference type="InterPro" id="IPR032720">
    <property type="entry name" value="Cys_rich_CWC"/>
</dbReference>
<evidence type="ECO:0000313" key="1">
    <source>
        <dbReference type="EMBL" id="MFD2732644.1"/>
    </source>
</evidence>
<dbReference type="RefSeq" id="WP_379040425.1">
    <property type="nucleotide sequence ID" value="NZ_JBHSKW010000003.1"/>
</dbReference>
<name>A0ABW5TUW0_9SPHI</name>
<dbReference type="Pfam" id="PF14375">
    <property type="entry name" value="Cys_rich_CWC"/>
    <property type="match status" value="1"/>
</dbReference>
<protein>
    <submittedName>
        <fullName evidence="1">Cysteine-rich CWC family protein</fullName>
    </submittedName>
</protein>
<comment type="caution">
    <text evidence="1">The sequence shown here is derived from an EMBL/GenBank/DDBJ whole genome shotgun (WGS) entry which is preliminary data.</text>
</comment>
<accession>A0ABW5TUW0</accession>
<sequence>MPLISLTMLYTKHEIIACERCGIKVECKANNYTQCQCSTVKLNLNEVQYISENYDGCMCANCLIELQQEYQKMLKP</sequence>
<reference evidence="2" key="1">
    <citation type="journal article" date="2019" name="Int. J. Syst. Evol. Microbiol.">
        <title>The Global Catalogue of Microorganisms (GCM) 10K type strain sequencing project: providing services to taxonomists for standard genome sequencing and annotation.</title>
        <authorList>
            <consortium name="The Broad Institute Genomics Platform"/>
            <consortium name="The Broad Institute Genome Sequencing Center for Infectious Disease"/>
            <person name="Wu L."/>
            <person name="Ma J."/>
        </authorList>
    </citation>
    <scope>NUCLEOTIDE SEQUENCE [LARGE SCALE GENOMIC DNA]</scope>
    <source>
        <strain evidence="2">KCTC 42456</strain>
    </source>
</reference>
<dbReference type="EMBL" id="JBHULV010000046">
    <property type="protein sequence ID" value="MFD2732644.1"/>
    <property type="molecule type" value="Genomic_DNA"/>
</dbReference>
<dbReference type="Proteomes" id="UP001597546">
    <property type="component" value="Unassembled WGS sequence"/>
</dbReference>
<proteinExistence type="predicted"/>
<gene>
    <name evidence="1" type="ORF">ACFSSE_13125</name>
</gene>
<evidence type="ECO:0000313" key="2">
    <source>
        <dbReference type="Proteomes" id="UP001597546"/>
    </source>
</evidence>